<dbReference type="Pfam" id="PF11188">
    <property type="entry name" value="DUF2975"/>
    <property type="match status" value="1"/>
</dbReference>
<keyword evidence="1" id="KW-1133">Transmembrane helix</keyword>
<accession>A0ABR7F048</accession>
<gene>
    <name evidence="2" type="ORF">H8S00_03035</name>
</gene>
<feature type="transmembrane region" description="Helical" evidence="1">
    <location>
        <begin position="46"/>
        <end position="65"/>
    </location>
</feature>
<dbReference type="Proteomes" id="UP000597877">
    <property type="component" value="Unassembled WGS sequence"/>
</dbReference>
<sequence>MKLNITRFTKAVLDIMFVLGILITATLPFLLKTYGKYVEPGIEKYIWQNSVVLGLCGIFSLMIVWELRKMFKTVIADDCFVRNNVTSLKKMSIYSVGIVFFMAVKCLFNITLATMAIMMVFIIAGLFSRVLAQVFDKAVTYKLENDLTI</sequence>
<dbReference type="InterPro" id="IPR021354">
    <property type="entry name" value="DUF2975"/>
</dbReference>
<feature type="transmembrane region" description="Helical" evidence="1">
    <location>
        <begin position="91"/>
        <end position="110"/>
    </location>
</feature>
<proteinExistence type="predicted"/>
<evidence type="ECO:0000313" key="3">
    <source>
        <dbReference type="Proteomes" id="UP000597877"/>
    </source>
</evidence>
<dbReference type="EMBL" id="JACOOZ010000002">
    <property type="protein sequence ID" value="MBC5666967.1"/>
    <property type="molecule type" value="Genomic_DNA"/>
</dbReference>
<feature type="transmembrane region" description="Helical" evidence="1">
    <location>
        <begin position="12"/>
        <end position="31"/>
    </location>
</feature>
<dbReference type="RefSeq" id="WP_118588961.1">
    <property type="nucleotide sequence ID" value="NZ_JACOOZ010000002.1"/>
</dbReference>
<feature type="transmembrane region" description="Helical" evidence="1">
    <location>
        <begin position="116"/>
        <end position="135"/>
    </location>
</feature>
<organism evidence="2 3">
    <name type="scientific">Eubacterium segne</name>
    <dbReference type="NCBI Taxonomy" id="2763045"/>
    <lineage>
        <taxon>Bacteria</taxon>
        <taxon>Bacillati</taxon>
        <taxon>Bacillota</taxon>
        <taxon>Clostridia</taxon>
        <taxon>Eubacteriales</taxon>
        <taxon>Eubacteriaceae</taxon>
        <taxon>Eubacterium</taxon>
    </lineage>
</organism>
<evidence type="ECO:0000256" key="1">
    <source>
        <dbReference type="SAM" id="Phobius"/>
    </source>
</evidence>
<keyword evidence="3" id="KW-1185">Reference proteome</keyword>
<protein>
    <submittedName>
        <fullName evidence="2">DUF2975 domain-containing protein</fullName>
    </submittedName>
</protein>
<keyword evidence="1" id="KW-0472">Membrane</keyword>
<name>A0ABR7F048_9FIRM</name>
<evidence type="ECO:0000313" key="2">
    <source>
        <dbReference type="EMBL" id="MBC5666967.1"/>
    </source>
</evidence>
<keyword evidence="1" id="KW-0812">Transmembrane</keyword>
<comment type="caution">
    <text evidence="2">The sequence shown here is derived from an EMBL/GenBank/DDBJ whole genome shotgun (WGS) entry which is preliminary data.</text>
</comment>
<reference evidence="2 3" key="1">
    <citation type="submission" date="2020-08" db="EMBL/GenBank/DDBJ databases">
        <title>Genome public.</title>
        <authorList>
            <person name="Liu C."/>
            <person name="Sun Q."/>
        </authorList>
    </citation>
    <scope>NUCLEOTIDE SEQUENCE [LARGE SCALE GENOMIC DNA]</scope>
    <source>
        <strain evidence="2 3">BX4</strain>
    </source>
</reference>